<name>A0AAP0LAT3_9MAGN</name>
<feature type="transmembrane region" description="Helical" evidence="8">
    <location>
        <begin position="149"/>
        <end position="168"/>
    </location>
</feature>
<gene>
    <name evidence="9" type="ORF">Scep_002874</name>
</gene>
<keyword evidence="3" id="KW-0813">Transport</keyword>
<evidence type="ECO:0000256" key="2">
    <source>
        <dbReference type="ARBA" id="ARBA00005982"/>
    </source>
</evidence>
<sequence length="572" mass="62618">MGASGGGGGIEAAPLLAAEQCGAEGVKTRRRRGGWRSAMFVMGAAAAERFASSGVSANLITYLTGPLAMPTAAASEAVNAWSGFASVLPLLGAFLADEYLGRYRTVVFSSLLYLLGLGMLTISVILNPSSGRGCDGNGDKEHCSSSKPVLVILFFSSLYISAIALGAVRPCTQAFGADQFDDEDPEERKSRSSFFNWWDCVVCFGNSLSYLTLIYVQENVSWGLGFGITCIFMVVSPLVFLLGSKTYRYRVEESGKSPLVRVARVFIRAAKNWRLKYPLSLAAKEETTVASSDKFKFLDKALFTTSVENHEDPIRDRVECSITDVNEAKGLLKLLPIWCMCLPYAVVFAQLTTFFTKQGSTMERSIGSHFQVPAAVLQTFTNLSITLLIPIYDLIFVPVVRTFTGKPSGITTLQRIGCGMFISAVCMVVAALVEKRRLDVAFDFGLIDDQGAMVPMSIWWLAPQYLLRGLADVFIFVGMQEFFYDQVPNGLKSIGVGIHWTVIGVGNFLSSLLISILENATSASGQGSWFPNNINKGHLDYFYVLLAAINIASMLLFMYFAKLHTYNRWSNI</sequence>
<dbReference type="Proteomes" id="UP001419268">
    <property type="component" value="Unassembled WGS sequence"/>
</dbReference>
<keyword evidence="4" id="KW-0597">Phosphoprotein</keyword>
<dbReference type="Pfam" id="PF00854">
    <property type="entry name" value="PTR2"/>
    <property type="match status" value="1"/>
</dbReference>
<dbReference type="GO" id="GO:0006857">
    <property type="term" value="P:oligopeptide transport"/>
    <property type="evidence" value="ECO:0007669"/>
    <property type="project" value="InterPro"/>
</dbReference>
<comment type="similarity">
    <text evidence="2">Belongs to the major facilitator superfamily. Proton-dependent oligopeptide transporter (POT/PTR) (TC 2.A.17) family.</text>
</comment>
<dbReference type="InterPro" id="IPR000109">
    <property type="entry name" value="POT_fam"/>
</dbReference>
<keyword evidence="6 8" id="KW-1133">Transmembrane helix</keyword>
<evidence type="ECO:0000256" key="8">
    <source>
        <dbReference type="SAM" id="Phobius"/>
    </source>
</evidence>
<feature type="transmembrane region" description="Helical" evidence="8">
    <location>
        <begin position="111"/>
        <end position="129"/>
    </location>
</feature>
<dbReference type="GO" id="GO:0016020">
    <property type="term" value="C:membrane"/>
    <property type="evidence" value="ECO:0007669"/>
    <property type="project" value="UniProtKB-SubCell"/>
</dbReference>
<dbReference type="PROSITE" id="PS01022">
    <property type="entry name" value="PTR2_1"/>
    <property type="match status" value="1"/>
</dbReference>
<feature type="transmembrane region" description="Helical" evidence="8">
    <location>
        <begin position="375"/>
        <end position="400"/>
    </location>
</feature>
<organism evidence="9 10">
    <name type="scientific">Stephania cephalantha</name>
    <dbReference type="NCBI Taxonomy" id="152367"/>
    <lineage>
        <taxon>Eukaryota</taxon>
        <taxon>Viridiplantae</taxon>
        <taxon>Streptophyta</taxon>
        <taxon>Embryophyta</taxon>
        <taxon>Tracheophyta</taxon>
        <taxon>Spermatophyta</taxon>
        <taxon>Magnoliopsida</taxon>
        <taxon>Ranunculales</taxon>
        <taxon>Menispermaceae</taxon>
        <taxon>Menispermoideae</taxon>
        <taxon>Cissampelideae</taxon>
        <taxon>Stephania</taxon>
    </lineage>
</organism>
<dbReference type="EMBL" id="JBBNAG010000001">
    <property type="protein sequence ID" value="KAK9167683.1"/>
    <property type="molecule type" value="Genomic_DNA"/>
</dbReference>
<evidence type="ECO:0000256" key="7">
    <source>
        <dbReference type="ARBA" id="ARBA00023136"/>
    </source>
</evidence>
<feature type="transmembrane region" description="Helical" evidence="8">
    <location>
        <begin position="222"/>
        <end position="242"/>
    </location>
</feature>
<proteinExistence type="inferred from homology"/>
<evidence type="ECO:0000313" key="10">
    <source>
        <dbReference type="Proteomes" id="UP001419268"/>
    </source>
</evidence>
<keyword evidence="5 8" id="KW-0812">Transmembrane</keyword>
<dbReference type="GO" id="GO:0022857">
    <property type="term" value="F:transmembrane transporter activity"/>
    <property type="evidence" value="ECO:0007669"/>
    <property type="project" value="InterPro"/>
</dbReference>
<dbReference type="Gene3D" id="1.20.1250.20">
    <property type="entry name" value="MFS general substrate transporter like domains"/>
    <property type="match status" value="1"/>
</dbReference>
<keyword evidence="10" id="KW-1185">Reference proteome</keyword>
<feature type="transmembrane region" description="Helical" evidence="8">
    <location>
        <begin position="335"/>
        <end position="355"/>
    </location>
</feature>
<evidence type="ECO:0000256" key="4">
    <source>
        <dbReference type="ARBA" id="ARBA00022553"/>
    </source>
</evidence>
<dbReference type="PANTHER" id="PTHR11654">
    <property type="entry name" value="OLIGOPEPTIDE TRANSPORTER-RELATED"/>
    <property type="match status" value="1"/>
</dbReference>
<feature type="transmembrane region" description="Helical" evidence="8">
    <location>
        <begin position="80"/>
        <end position="99"/>
    </location>
</feature>
<feature type="transmembrane region" description="Helical" evidence="8">
    <location>
        <begin position="412"/>
        <end position="433"/>
    </location>
</feature>
<evidence type="ECO:0000256" key="6">
    <source>
        <dbReference type="ARBA" id="ARBA00022989"/>
    </source>
</evidence>
<dbReference type="InterPro" id="IPR018456">
    <property type="entry name" value="PTR2_symporter_CS"/>
</dbReference>
<evidence type="ECO:0000313" key="9">
    <source>
        <dbReference type="EMBL" id="KAK9167683.1"/>
    </source>
</evidence>
<feature type="transmembrane region" description="Helical" evidence="8">
    <location>
        <begin position="496"/>
        <end position="517"/>
    </location>
</feature>
<feature type="transmembrane region" description="Helical" evidence="8">
    <location>
        <begin position="465"/>
        <end position="484"/>
    </location>
</feature>
<protein>
    <submittedName>
        <fullName evidence="9">Uncharacterized protein</fullName>
    </submittedName>
</protein>
<reference evidence="9 10" key="1">
    <citation type="submission" date="2024-01" db="EMBL/GenBank/DDBJ databases">
        <title>Genome assemblies of Stephania.</title>
        <authorList>
            <person name="Yang L."/>
        </authorList>
    </citation>
    <scope>NUCLEOTIDE SEQUENCE [LARGE SCALE GENOMIC DNA]</scope>
    <source>
        <strain evidence="9">JXDWG</strain>
        <tissue evidence="9">Leaf</tissue>
    </source>
</reference>
<comment type="caution">
    <text evidence="9">The sequence shown here is derived from an EMBL/GenBank/DDBJ whole genome shotgun (WGS) entry which is preliminary data.</text>
</comment>
<keyword evidence="7 8" id="KW-0472">Membrane</keyword>
<evidence type="ECO:0000256" key="3">
    <source>
        <dbReference type="ARBA" id="ARBA00022448"/>
    </source>
</evidence>
<feature type="transmembrane region" description="Helical" evidence="8">
    <location>
        <begin position="197"/>
        <end position="216"/>
    </location>
</feature>
<evidence type="ECO:0000256" key="1">
    <source>
        <dbReference type="ARBA" id="ARBA00004141"/>
    </source>
</evidence>
<dbReference type="AlphaFoldDB" id="A0AAP0LAT3"/>
<dbReference type="SUPFAM" id="SSF103473">
    <property type="entry name" value="MFS general substrate transporter"/>
    <property type="match status" value="1"/>
</dbReference>
<dbReference type="InterPro" id="IPR036259">
    <property type="entry name" value="MFS_trans_sf"/>
</dbReference>
<dbReference type="FunFam" id="1.20.1250.20:FF:000037">
    <property type="entry name" value="Protein NRT1/ PTR FAMILY 5.2"/>
    <property type="match status" value="1"/>
</dbReference>
<feature type="transmembrane region" description="Helical" evidence="8">
    <location>
        <begin position="541"/>
        <end position="561"/>
    </location>
</feature>
<comment type="subcellular location">
    <subcellularLocation>
        <location evidence="1">Membrane</location>
        <topology evidence="1">Multi-pass membrane protein</topology>
    </subcellularLocation>
</comment>
<accession>A0AAP0LAT3</accession>
<evidence type="ECO:0000256" key="5">
    <source>
        <dbReference type="ARBA" id="ARBA00022692"/>
    </source>
</evidence>